<dbReference type="Proteomes" id="UP000276215">
    <property type="component" value="Unassembled WGS sequence"/>
</dbReference>
<keyword evidence="1" id="KW-0812">Transmembrane</keyword>
<protein>
    <submittedName>
        <fullName evidence="2">Uncharacterized protein</fullName>
    </submittedName>
</protein>
<evidence type="ECO:0000256" key="1">
    <source>
        <dbReference type="SAM" id="Phobius"/>
    </source>
</evidence>
<evidence type="ECO:0000313" key="2">
    <source>
        <dbReference type="EMBL" id="RPB04934.1"/>
    </source>
</evidence>
<gene>
    <name evidence="2" type="ORF">L873DRAFT_1186090</name>
</gene>
<organism evidence="2 3">
    <name type="scientific">Choiromyces venosus 120613-1</name>
    <dbReference type="NCBI Taxonomy" id="1336337"/>
    <lineage>
        <taxon>Eukaryota</taxon>
        <taxon>Fungi</taxon>
        <taxon>Dikarya</taxon>
        <taxon>Ascomycota</taxon>
        <taxon>Pezizomycotina</taxon>
        <taxon>Pezizomycetes</taxon>
        <taxon>Pezizales</taxon>
        <taxon>Tuberaceae</taxon>
        <taxon>Choiromyces</taxon>
    </lineage>
</organism>
<dbReference type="EMBL" id="ML120356">
    <property type="protein sequence ID" value="RPB04934.1"/>
    <property type="molecule type" value="Genomic_DNA"/>
</dbReference>
<keyword evidence="3" id="KW-1185">Reference proteome</keyword>
<accession>A0A3N4K2Y9</accession>
<keyword evidence="1" id="KW-1133">Transmembrane helix</keyword>
<evidence type="ECO:0000313" key="3">
    <source>
        <dbReference type="Proteomes" id="UP000276215"/>
    </source>
</evidence>
<name>A0A3N4K2Y9_9PEZI</name>
<sequence length="129" mass="14809">MVYDFVFTGLNWRYDLHVYGSVSFSLGLAALFGGCGSVMRRCPNPGCQQKLDGDNIYGFLLKRSEERKRREGQRKRKPQIRLSVNNVLGGQNYCIEELLDGFRDALPPSSWIPFRYNPQPPNYLLISET</sequence>
<dbReference type="AlphaFoldDB" id="A0A3N4K2Y9"/>
<reference evidence="2 3" key="1">
    <citation type="journal article" date="2018" name="Nat. Ecol. Evol.">
        <title>Pezizomycetes genomes reveal the molecular basis of ectomycorrhizal truffle lifestyle.</title>
        <authorList>
            <person name="Murat C."/>
            <person name="Payen T."/>
            <person name="Noel B."/>
            <person name="Kuo A."/>
            <person name="Morin E."/>
            <person name="Chen J."/>
            <person name="Kohler A."/>
            <person name="Krizsan K."/>
            <person name="Balestrini R."/>
            <person name="Da Silva C."/>
            <person name="Montanini B."/>
            <person name="Hainaut M."/>
            <person name="Levati E."/>
            <person name="Barry K.W."/>
            <person name="Belfiori B."/>
            <person name="Cichocki N."/>
            <person name="Clum A."/>
            <person name="Dockter R.B."/>
            <person name="Fauchery L."/>
            <person name="Guy J."/>
            <person name="Iotti M."/>
            <person name="Le Tacon F."/>
            <person name="Lindquist E.A."/>
            <person name="Lipzen A."/>
            <person name="Malagnac F."/>
            <person name="Mello A."/>
            <person name="Molinier V."/>
            <person name="Miyauchi S."/>
            <person name="Poulain J."/>
            <person name="Riccioni C."/>
            <person name="Rubini A."/>
            <person name="Sitrit Y."/>
            <person name="Splivallo R."/>
            <person name="Traeger S."/>
            <person name="Wang M."/>
            <person name="Zifcakova L."/>
            <person name="Wipf D."/>
            <person name="Zambonelli A."/>
            <person name="Paolocci F."/>
            <person name="Nowrousian M."/>
            <person name="Ottonello S."/>
            <person name="Baldrian P."/>
            <person name="Spatafora J.W."/>
            <person name="Henrissat B."/>
            <person name="Nagy L.G."/>
            <person name="Aury J.M."/>
            <person name="Wincker P."/>
            <person name="Grigoriev I.V."/>
            <person name="Bonfante P."/>
            <person name="Martin F.M."/>
        </authorList>
    </citation>
    <scope>NUCLEOTIDE SEQUENCE [LARGE SCALE GENOMIC DNA]</scope>
    <source>
        <strain evidence="2 3">120613-1</strain>
    </source>
</reference>
<keyword evidence="1" id="KW-0472">Membrane</keyword>
<proteinExistence type="predicted"/>
<feature type="transmembrane region" description="Helical" evidence="1">
    <location>
        <begin position="16"/>
        <end position="35"/>
    </location>
</feature>